<dbReference type="InterPro" id="IPR009537">
    <property type="entry name" value="DUF1156"/>
</dbReference>
<keyword evidence="3" id="KW-1185">Reference proteome</keyword>
<dbReference type="EMBL" id="JACDXW010000005">
    <property type="protein sequence ID" value="MCB5364294.1"/>
    <property type="molecule type" value="Genomic_DNA"/>
</dbReference>
<proteinExistence type="predicted"/>
<gene>
    <name evidence="2" type="ORF">H0484_11095</name>
</gene>
<dbReference type="InterPro" id="IPR029063">
    <property type="entry name" value="SAM-dependent_MTases_sf"/>
</dbReference>
<dbReference type="SUPFAM" id="SSF53335">
    <property type="entry name" value="S-adenosyl-L-methionine-dependent methyltransferases"/>
    <property type="match status" value="1"/>
</dbReference>
<protein>
    <submittedName>
        <fullName evidence="2">DUF1156 domain-containing protein</fullName>
    </submittedName>
</protein>
<evidence type="ECO:0000313" key="2">
    <source>
        <dbReference type="EMBL" id="MCB5364294.1"/>
    </source>
</evidence>
<dbReference type="Pfam" id="PF06634">
    <property type="entry name" value="DUF1156"/>
    <property type="match status" value="1"/>
</dbReference>
<comment type="caution">
    <text evidence="2">The sequence shown here is derived from an EMBL/GenBank/DDBJ whole genome shotgun (WGS) entry which is preliminary data.</text>
</comment>
<feature type="domain" description="DUF1156" evidence="1">
    <location>
        <begin position="14"/>
        <end position="87"/>
    </location>
</feature>
<accession>A0ABS8CEQ9</accession>
<sequence>MTAIKTPKKLIEVALPLDDINAAAAREKSIRHGHPSTLHLWWARRPLAAARAVIFAQMVNDPGGERGYYAGKTRAQADAEREELFDILRDLVKWENTNNEEVLARARAAIAKSWRETCHLNRNHPGAAELFNPDQLPAFHDPFAGGGALPLEAQRLGLESYASDLNPVAVTINKAMIEIPPRFAGRAPVGPEVETERGTKKANKRVFDDWSGARGLAEDVRRYGAWMREQALERIGHLYPKVEVTAEILADNVGPSGAADLGGYKNAGLAGMEAGQELTVIAWLWARTVKSPNPAFSHVDVPLVSTFILSSKAGKEAWVQPVVEGDSYRFEVKTGTPPAEAKNGTKLARGANFRCLMSGVPIEPAYIKAEGIAGRMGAKLMAIVAEGGRARLYLAPMREHEVIAKEAEAEWRPDVDIPPDKRSMFTPLYGLTKFSDLFTDRQLVALTTFSDLVPEAITRIRADAIAAGMPDDGRGLDAGGEGATAYAEAVGVYLAFSTDKASDYWSSICTWHSSKELIRNTFGRQAIPMTWDYAETNPFSDSAGNVSSGIEWAYKALQLMPSKAGGAGVQSDAQTQTISADKLISTDPPYYDNIGYADLSDFFYVWLRRSLRPIFPGLYATLAVPKAEELVATPYRHGGKEKAETFFMDGMTAAMSNLAQQAHPAFPVTIYYAFKQSDTKEGAGTHSTGWETFLEAVLRAGFALTGTWPMRTELSNRMIGSGTNALASSIVLVCRKRESTAESISRRDFQRQLREEMPEALETMIGGESGQSPIAPVDLAQAAIGPGMAIYSQYEAVLNQDGSRMSVHDALILINRAITEYLSPDSGSFDSETQFCSSWFEQHGWAAGQFGEADTLSRAKGTNVDRVKTSGVLESGAGKVRLLRWKEYESDWDPARDTHTNIWEACHQMIRRLSNQGESAAGELLAKMPEKGEAIRQLAYHLYTLCERNKWADDARAYNELIASWHAIVAASHQVGHTGEQLSF</sequence>
<dbReference type="RefSeq" id="WP_226954711.1">
    <property type="nucleotide sequence ID" value="NZ_JACDXW010000005.1"/>
</dbReference>
<evidence type="ECO:0000259" key="1">
    <source>
        <dbReference type="Pfam" id="PF06634"/>
    </source>
</evidence>
<name>A0ABS8CEQ9_9BURK</name>
<reference evidence="2 3" key="1">
    <citation type="submission" date="2020-07" db="EMBL/GenBank/DDBJ databases">
        <title>Pusillimonas sp. nov., isolated from poultry manure in Taiwan.</title>
        <authorList>
            <person name="Lin S.-Y."/>
            <person name="Tang Y.-S."/>
            <person name="Young C.-C."/>
        </authorList>
    </citation>
    <scope>NUCLEOTIDE SEQUENCE [LARGE SCALE GENOMIC DNA]</scope>
    <source>
        <strain evidence="2 3">CC-YST705</strain>
    </source>
</reference>
<organism evidence="2 3">
    <name type="scientific">Mesopusillimonas faecipullorum</name>
    <dbReference type="NCBI Taxonomy" id="2755040"/>
    <lineage>
        <taxon>Bacteria</taxon>
        <taxon>Pseudomonadati</taxon>
        <taxon>Pseudomonadota</taxon>
        <taxon>Betaproteobacteria</taxon>
        <taxon>Burkholderiales</taxon>
        <taxon>Alcaligenaceae</taxon>
        <taxon>Mesopusillimonas</taxon>
    </lineage>
</organism>
<evidence type="ECO:0000313" key="3">
    <source>
        <dbReference type="Proteomes" id="UP000776983"/>
    </source>
</evidence>
<dbReference type="Proteomes" id="UP000776983">
    <property type="component" value="Unassembled WGS sequence"/>
</dbReference>